<dbReference type="Pfam" id="PF00246">
    <property type="entry name" value="Peptidase_M14"/>
    <property type="match status" value="3"/>
</dbReference>
<evidence type="ECO:0000256" key="5">
    <source>
        <dbReference type="ARBA" id="ARBA00022723"/>
    </source>
</evidence>
<dbReference type="Pfam" id="PF18027">
    <property type="entry name" value="Pepdidase_M14_N"/>
    <property type="match status" value="3"/>
</dbReference>
<dbReference type="PANTHER" id="PTHR12756">
    <property type="entry name" value="CYTOSOLIC CARBOXYPEPTIDASE"/>
    <property type="match status" value="1"/>
</dbReference>
<keyword evidence="3" id="KW-0121">Carboxypeptidase</keyword>
<comment type="caution">
    <text evidence="12">The sequence shown here is derived from an EMBL/GenBank/DDBJ whole genome shotgun (WGS) entry which is preliminary data.</text>
</comment>
<keyword evidence="7" id="KW-0862">Zinc</keyword>
<evidence type="ECO:0000256" key="4">
    <source>
        <dbReference type="ARBA" id="ARBA00022670"/>
    </source>
</evidence>
<dbReference type="GO" id="GO:0006508">
    <property type="term" value="P:proteolysis"/>
    <property type="evidence" value="ECO:0007669"/>
    <property type="project" value="UniProtKB-KW"/>
</dbReference>
<evidence type="ECO:0000313" key="13">
    <source>
        <dbReference type="Proteomes" id="UP001353858"/>
    </source>
</evidence>
<name>A0AAN7SKF8_9COLE</name>
<feature type="compositionally biased region" description="Basic and acidic residues" evidence="10">
    <location>
        <begin position="1974"/>
        <end position="1996"/>
    </location>
</feature>
<dbReference type="InterPro" id="IPR000834">
    <property type="entry name" value="Peptidase_M14"/>
</dbReference>
<dbReference type="GO" id="GO:0008270">
    <property type="term" value="F:zinc ion binding"/>
    <property type="evidence" value="ECO:0007669"/>
    <property type="project" value="InterPro"/>
</dbReference>
<comment type="cofactor">
    <cofactor evidence="1">
        <name>Zn(2+)</name>
        <dbReference type="ChEBI" id="CHEBI:29105"/>
    </cofactor>
</comment>
<comment type="similarity">
    <text evidence="2 9">Belongs to the peptidase M14 family.</text>
</comment>
<proteinExistence type="inferred from homology"/>
<evidence type="ECO:0000256" key="8">
    <source>
        <dbReference type="ARBA" id="ARBA00023049"/>
    </source>
</evidence>
<keyword evidence="6" id="KW-0378">Hydrolase</keyword>
<dbReference type="PROSITE" id="PS52035">
    <property type="entry name" value="PEPTIDASE_M14"/>
    <property type="match status" value="3"/>
</dbReference>
<accession>A0AAN7SKF8</accession>
<evidence type="ECO:0000256" key="6">
    <source>
        <dbReference type="ARBA" id="ARBA00022801"/>
    </source>
</evidence>
<gene>
    <name evidence="12" type="ORF">RN001_002938</name>
</gene>
<keyword evidence="13" id="KW-1185">Reference proteome</keyword>
<dbReference type="InterPro" id="IPR050821">
    <property type="entry name" value="Cytosolic_carboxypeptidase"/>
</dbReference>
<dbReference type="PANTHER" id="PTHR12756:SF45">
    <property type="entry name" value="CYTOSOLIC CARBOXYPEPTIDASE NNA1"/>
    <property type="match status" value="1"/>
</dbReference>
<evidence type="ECO:0000256" key="2">
    <source>
        <dbReference type="ARBA" id="ARBA00005988"/>
    </source>
</evidence>
<evidence type="ECO:0000259" key="11">
    <source>
        <dbReference type="PROSITE" id="PS52035"/>
    </source>
</evidence>
<feature type="domain" description="Peptidase M14" evidence="11">
    <location>
        <begin position="336"/>
        <end position="638"/>
    </location>
</feature>
<keyword evidence="5" id="KW-0479">Metal-binding</keyword>
<dbReference type="SUPFAM" id="SSF53187">
    <property type="entry name" value="Zn-dependent exopeptidases"/>
    <property type="match status" value="3"/>
</dbReference>
<keyword evidence="8" id="KW-0482">Metalloprotease</keyword>
<feature type="domain" description="Peptidase M14" evidence="11">
    <location>
        <begin position="1444"/>
        <end position="1714"/>
    </location>
</feature>
<dbReference type="EMBL" id="JARPUR010000001">
    <property type="protein sequence ID" value="KAK4886667.1"/>
    <property type="molecule type" value="Genomic_DNA"/>
</dbReference>
<evidence type="ECO:0000256" key="10">
    <source>
        <dbReference type="SAM" id="MobiDB-lite"/>
    </source>
</evidence>
<evidence type="ECO:0000313" key="12">
    <source>
        <dbReference type="EMBL" id="KAK4886667.1"/>
    </source>
</evidence>
<feature type="domain" description="Peptidase M14" evidence="11">
    <location>
        <begin position="919"/>
        <end position="1178"/>
    </location>
</feature>
<reference evidence="13" key="1">
    <citation type="submission" date="2023-01" db="EMBL/GenBank/DDBJ databases">
        <title>Key to firefly adult light organ development and bioluminescence: homeobox transcription factors regulate luciferase expression and transportation to peroxisome.</title>
        <authorList>
            <person name="Fu X."/>
        </authorList>
    </citation>
    <scope>NUCLEOTIDE SEQUENCE [LARGE SCALE GENOMIC DNA]</scope>
</reference>
<protein>
    <recommendedName>
        <fullName evidence="11">Peptidase M14 domain-containing protein</fullName>
    </recommendedName>
</protein>
<dbReference type="CDD" id="cd06907">
    <property type="entry name" value="M14_AGBL2-3_like"/>
    <property type="match status" value="1"/>
</dbReference>
<feature type="region of interest" description="Disordered" evidence="10">
    <location>
        <begin position="1967"/>
        <end position="2020"/>
    </location>
</feature>
<sequence length="2020" mass="233382">MYKSAKITSNKCKHDKLHNFSSKAFVVAKPLFKTWYKHSSIIHLENSIPKPTKNKRKHLVPILDTRHDHHKTERNGISRYYKSGDALSADEAQKEIEDYITLLTKNSDEVFPTIRDFNNIPLPRWPSECEVLEEKISHIYYVPPLPEPYYTSTKKEQRPIPYDSKRGKIVYQYPFPNTSNFHSSSFNGKDSQTSTVNTQENSLKFESRFESGNLAKAVKISDVYYELYLRKDLYSSKQKQWFYFRITNMKKNIMYRFSIVNVSKEENLYKDGMKPLMYSKKFANWNSIGWRRCGENITFFQKEQGIDDPDQNMTYTLTFSVQFPYDDDTVYLAYSYPYTYSDLQNHLCHISKDLRKSSYTKLRLLCRTLAGNNVYYVTITAPSLTLDSVTKSEPNNRVDKNKSFLKYDKPKQSCENTETRINQKKSIIITARINPGETPSSWMMKGFLDFLTGPSTAAAKLREKFIFKLIPMVNPDGVIVGNTKCSLTGKDLCEEFKNTVRKKFPSIWHTKLLVERAVKRGGVAMYCDLHAQYTTHNIFIDSCINPKCRKSLEAQIFPLMLHKNAIDKFSFDCCKFTSDKYNEGSPRSVLSALGVLDSITMEASFGGSMLSNRNRTHFTIADYEQIAYSFCQTLLDYYDENLTHELMLNNLNLTKQSSQDKCFMHCLKTNTDKEETSVNDYKELIKKSSKEIFPVVRDLRSMIEKPKWPTECQVLNERVKHIYYVPSTPEPYYVQTGKELKPKPLGDKRGKLVYIYPSLSISNFLTSKTNPGYNSIINNTLQDVESLRFESRFESGNLAKAVKINDEYYELYVRNDLYTSRQKQWFYFRISNMKTGISYRFSIVNLTREETLYKQGMKPLMYSKIDASRNQIGWRRCGENIAYFFNDGLLNRHQLNTYTLTFTLEFPNNDDEVYLAYCYPYTYTDLQDYLIELTKNPMTSMYVTLRTLCKTLAGNSLYYVVVTSPERKPQYSPTNSRYKEKIKERTNSKKAIIITARVHPAETPSSWMMKGVLDFITSNSSIAKELRKRFIFKLVPMLNPDGVIVGNTRCSLVGVDLNREFKHGLPKKFPTVWFTKLMIQKTVNDCGVALYCDLHSQYALNNIFIYGCDYKRGLDKLLEAQNFILLLHKKASDKLMDTSKKLTMDSSNQEVATKEPDYGLVKALQEILFPVITIPSNITTSGGFLMNYMLKSSCLDETESSESVELLRKDSKELFQVIKEPSTAIQPARWPIECQVLDEKIQHVYYVPSTPESYYVPTGKEVQPKPVGDEFGIIVYQYFPISAANYFCRSSVNGSRYLFSTCPAPEEESLKFESRFESGNLAKAIRITAIYYELYLRTDLYTNKHMQWYYFKVTKMKKNVIYRFSIVNMTKDASLYNEGMKPLLYSKKDERLHNIGWRRCGDNITYFCNDNVGPEDTDQVMTYTLTFTLEFPHDNDEVYLAYCYPYTYTDLQDYLLELSSHPIKSTFTTLRLLCKSLAGNNLYYVTITAPTENEDLKKKKAIVVTARVHPGETPASWMMKGLLDFLTSDSTPAKELREKFIFKIVPMLNPDGVIVGNTRCSLTGRDLNRQYRTVIRETYPSIWYTKLMIKRMLDECGVAMYCDLHAHSRKHSIFIYGCENRRGLDKRLEEQVFPLMLHKNAADKFAFESCKFRIHKSKEGTGRVVMWMMGIPNSFTIEASFGGSLLGNRSETHFTVQDYEQMGRSFCQTLLDFYDDDPRKKRLRNKIIDRLLAEGSSANDPTNIPLSDYSSDDGDTSSSTSDEVEKHSCSVLLTVPPPSPAVRKKRSVKTAHPKLKQTVTKEPRKTFPVSNIEVTLPLEKKTLVKHRHSSYSSSSSESEQNLYYETKVTCKQKTKKRTKKKSQFKGCYDTISRKPTKSISVLDLLPVGKPRSESWYRSAHLSKATHDVKTGRTITQQLSEVHSRLTSLTNKVWFSIGDSHTNLPLSWGQTKISEIDKVANKKSANIKTTGKTTCKQEKADKKHEKGISLKDDTREKPSKKKHNGYKTITLQFSKNSDDKL</sequence>
<evidence type="ECO:0000256" key="3">
    <source>
        <dbReference type="ARBA" id="ARBA00022645"/>
    </source>
</evidence>
<evidence type="ECO:0000256" key="7">
    <source>
        <dbReference type="ARBA" id="ARBA00022833"/>
    </source>
</evidence>
<feature type="compositionally biased region" description="Basic residues" evidence="10">
    <location>
        <begin position="1782"/>
        <end position="1793"/>
    </location>
</feature>
<dbReference type="Gene3D" id="3.40.630.10">
    <property type="entry name" value="Zn peptidases"/>
    <property type="match status" value="3"/>
</dbReference>
<dbReference type="InterPro" id="IPR040626">
    <property type="entry name" value="Pepdidase_M14_N"/>
</dbReference>
<keyword evidence="4" id="KW-0645">Protease</keyword>
<feature type="active site" description="Proton donor/acceptor" evidence="9">
    <location>
        <position position="602"/>
    </location>
</feature>
<feature type="active site" description="Proton donor/acceptor" evidence="9">
    <location>
        <position position="1155"/>
    </location>
</feature>
<feature type="region of interest" description="Disordered" evidence="10">
    <location>
        <begin position="1739"/>
        <end position="1793"/>
    </location>
</feature>
<dbReference type="FunFam" id="3.40.630.10:FF:000011">
    <property type="entry name" value="cytosolic carboxypeptidase 2 isoform X1"/>
    <property type="match status" value="1"/>
</dbReference>
<dbReference type="GO" id="GO:0004181">
    <property type="term" value="F:metallocarboxypeptidase activity"/>
    <property type="evidence" value="ECO:0007669"/>
    <property type="project" value="InterPro"/>
</dbReference>
<dbReference type="Gene3D" id="2.60.40.3120">
    <property type="match status" value="3"/>
</dbReference>
<dbReference type="Proteomes" id="UP001353858">
    <property type="component" value="Unassembled WGS sequence"/>
</dbReference>
<evidence type="ECO:0000256" key="9">
    <source>
        <dbReference type="PROSITE-ProRule" id="PRU01379"/>
    </source>
</evidence>
<feature type="active site" description="Proton donor/acceptor" evidence="9">
    <location>
        <position position="1678"/>
    </location>
</feature>
<organism evidence="12 13">
    <name type="scientific">Aquatica leii</name>
    <dbReference type="NCBI Taxonomy" id="1421715"/>
    <lineage>
        <taxon>Eukaryota</taxon>
        <taxon>Metazoa</taxon>
        <taxon>Ecdysozoa</taxon>
        <taxon>Arthropoda</taxon>
        <taxon>Hexapoda</taxon>
        <taxon>Insecta</taxon>
        <taxon>Pterygota</taxon>
        <taxon>Neoptera</taxon>
        <taxon>Endopterygota</taxon>
        <taxon>Coleoptera</taxon>
        <taxon>Polyphaga</taxon>
        <taxon>Elateriformia</taxon>
        <taxon>Elateroidea</taxon>
        <taxon>Lampyridae</taxon>
        <taxon>Luciolinae</taxon>
        <taxon>Aquatica</taxon>
    </lineage>
</organism>
<evidence type="ECO:0000256" key="1">
    <source>
        <dbReference type="ARBA" id="ARBA00001947"/>
    </source>
</evidence>